<protein>
    <submittedName>
        <fullName evidence="2">Uncharacterized protein</fullName>
    </submittedName>
</protein>
<keyword evidence="1" id="KW-0472">Membrane</keyword>
<organism evidence="2 3">
    <name type="scientific">Lonchura striata</name>
    <name type="common">white-rumped munia</name>
    <dbReference type="NCBI Taxonomy" id="40157"/>
    <lineage>
        <taxon>Eukaryota</taxon>
        <taxon>Metazoa</taxon>
        <taxon>Chordata</taxon>
        <taxon>Craniata</taxon>
        <taxon>Vertebrata</taxon>
        <taxon>Euteleostomi</taxon>
        <taxon>Archelosauria</taxon>
        <taxon>Archosauria</taxon>
        <taxon>Dinosauria</taxon>
        <taxon>Saurischia</taxon>
        <taxon>Theropoda</taxon>
        <taxon>Coelurosauria</taxon>
        <taxon>Aves</taxon>
        <taxon>Neognathae</taxon>
        <taxon>Neoaves</taxon>
        <taxon>Telluraves</taxon>
        <taxon>Australaves</taxon>
        <taxon>Passeriformes</taxon>
        <taxon>Passeroidea</taxon>
        <taxon>Estrildidae</taxon>
        <taxon>Estrildinae</taxon>
        <taxon>Lonchura</taxon>
    </lineage>
</organism>
<evidence type="ECO:0000256" key="1">
    <source>
        <dbReference type="SAM" id="Phobius"/>
    </source>
</evidence>
<sequence>MKITLKNREHKYFVIHIRMHSSLPRFLVKINAHVDRLTMPTSQTLPDIFEQEKLSHAFFHKSIQTLMESFCFLKVRQRKSSVLVRVSVCTASCIYRNDQFERFEKVFSCGKLMSQNMHLLRGLKTFVFQLIYFHIYVSVHTFPGAIFGS</sequence>
<feature type="transmembrane region" description="Helical" evidence="1">
    <location>
        <begin position="126"/>
        <end position="147"/>
    </location>
</feature>
<keyword evidence="1" id="KW-1133">Transmembrane helix</keyword>
<gene>
    <name evidence="2" type="ORF">RLOC_00001944</name>
</gene>
<proteinExistence type="predicted"/>
<dbReference type="AlphaFoldDB" id="A0A218V2Y1"/>
<evidence type="ECO:0000313" key="2">
    <source>
        <dbReference type="EMBL" id="OWK60384.1"/>
    </source>
</evidence>
<dbReference type="EMBL" id="MUZQ01000061">
    <property type="protein sequence ID" value="OWK60384.1"/>
    <property type="molecule type" value="Genomic_DNA"/>
</dbReference>
<keyword evidence="1" id="KW-0812">Transmembrane</keyword>
<accession>A0A218V2Y1</accession>
<evidence type="ECO:0000313" key="3">
    <source>
        <dbReference type="Proteomes" id="UP000197619"/>
    </source>
</evidence>
<dbReference type="Proteomes" id="UP000197619">
    <property type="component" value="Unassembled WGS sequence"/>
</dbReference>
<keyword evidence="3" id="KW-1185">Reference proteome</keyword>
<comment type="caution">
    <text evidence="2">The sequence shown here is derived from an EMBL/GenBank/DDBJ whole genome shotgun (WGS) entry which is preliminary data.</text>
</comment>
<reference evidence="2 3" key="1">
    <citation type="submission" date="2017-05" db="EMBL/GenBank/DDBJ databases">
        <title>Genome of assembly of the Bengalese finch, Lonchura striata domestica.</title>
        <authorList>
            <person name="Colquitt B.M."/>
            <person name="Brainard M.S."/>
        </authorList>
    </citation>
    <scope>NUCLEOTIDE SEQUENCE [LARGE SCALE GENOMIC DNA]</scope>
    <source>
        <strain evidence="2">White83orange57</strain>
    </source>
</reference>
<name>A0A218V2Y1_9PASE</name>